<keyword evidence="5" id="KW-1185">Reference proteome</keyword>
<dbReference type="Pfam" id="PF12076">
    <property type="entry name" value="CER1-like_C"/>
    <property type="match status" value="1"/>
</dbReference>
<feature type="domain" description="Very-long-chain aldehyde decarbonylase CER1-like C-terminal" evidence="3">
    <location>
        <begin position="231"/>
        <end position="280"/>
    </location>
</feature>
<keyword evidence="2" id="KW-0472">Membrane</keyword>
<accession>A0A9Q1KWU1</accession>
<dbReference type="GO" id="GO:0016020">
    <property type="term" value="C:membrane"/>
    <property type="evidence" value="ECO:0007669"/>
    <property type="project" value="UniProtKB-SubCell"/>
</dbReference>
<evidence type="ECO:0000313" key="4">
    <source>
        <dbReference type="EMBL" id="KAJ8450047.1"/>
    </source>
</evidence>
<dbReference type="Proteomes" id="UP001153076">
    <property type="component" value="Unassembled WGS sequence"/>
</dbReference>
<evidence type="ECO:0000256" key="2">
    <source>
        <dbReference type="SAM" id="Phobius"/>
    </source>
</evidence>
<comment type="subcellular location">
    <subcellularLocation>
        <location evidence="1">Membrane</location>
        <topology evidence="1">Multi-pass membrane protein</topology>
    </subcellularLocation>
</comment>
<evidence type="ECO:0000313" key="5">
    <source>
        <dbReference type="Proteomes" id="UP001153076"/>
    </source>
</evidence>
<comment type="caution">
    <text evidence="4">The sequence shown here is derived from an EMBL/GenBank/DDBJ whole genome shotgun (WGS) entry which is preliminary data.</text>
</comment>
<dbReference type="InterPro" id="IPR021940">
    <property type="entry name" value="CER1-like_C"/>
</dbReference>
<name>A0A9Q1KWU1_9CARY</name>
<gene>
    <name evidence="4" type="ORF">Cgig2_033241</name>
</gene>
<dbReference type="AlphaFoldDB" id="A0A9Q1KWU1"/>
<keyword evidence="2" id="KW-1133">Transmembrane helix</keyword>
<dbReference type="OrthoDB" id="408954at2759"/>
<evidence type="ECO:0000259" key="3">
    <source>
        <dbReference type="Pfam" id="PF12076"/>
    </source>
</evidence>
<proteinExistence type="predicted"/>
<evidence type="ECO:0000256" key="1">
    <source>
        <dbReference type="ARBA" id="ARBA00004141"/>
    </source>
</evidence>
<reference evidence="4" key="1">
    <citation type="submission" date="2022-04" db="EMBL/GenBank/DDBJ databases">
        <title>Carnegiea gigantea Genome sequencing and assembly v2.</title>
        <authorList>
            <person name="Copetti D."/>
            <person name="Sanderson M.J."/>
            <person name="Burquez A."/>
            <person name="Wojciechowski M.F."/>
        </authorList>
    </citation>
    <scope>NUCLEOTIDE SEQUENCE</scope>
    <source>
        <strain evidence="4">SGP5-SGP5p</strain>
        <tissue evidence="4">Aerial part</tissue>
    </source>
</reference>
<protein>
    <recommendedName>
        <fullName evidence="3">Very-long-chain aldehyde decarbonylase CER1-like C-terminal domain-containing protein</fullName>
    </recommendedName>
</protein>
<organism evidence="4 5">
    <name type="scientific">Carnegiea gigantea</name>
    <dbReference type="NCBI Taxonomy" id="171969"/>
    <lineage>
        <taxon>Eukaryota</taxon>
        <taxon>Viridiplantae</taxon>
        <taxon>Streptophyta</taxon>
        <taxon>Embryophyta</taxon>
        <taxon>Tracheophyta</taxon>
        <taxon>Spermatophyta</taxon>
        <taxon>Magnoliopsida</taxon>
        <taxon>eudicotyledons</taxon>
        <taxon>Gunneridae</taxon>
        <taxon>Pentapetalae</taxon>
        <taxon>Caryophyllales</taxon>
        <taxon>Cactineae</taxon>
        <taxon>Cactaceae</taxon>
        <taxon>Cactoideae</taxon>
        <taxon>Echinocereeae</taxon>
        <taxon>Carnegiea</taxon>
    </lineage>
</organism>
<feature type="transmembrane region" description="Helical" evidence="2">
    <location>
        <begin position="63"/>
        <end position="82"/>
    </location>
</feature>
<dbReference type="EMBL" id="JAKOGI010000017">
    <property type="protein sequence ID" value="KAJ8450047.1"/>
    <property type="molecule type" value="Genomic_DNA"/>
</dbReference>
<keyword evidence="2" id="KW-0812">Transmembrane</keyword>
<sequence length="285" mass="32727">MPFYDYIYGTMDKSSDSLYESSLQRPDYIPDAIYLTHPTTLQSIYHLRIGFASLASKPFTSKWYTWLMWPVTLWSMIVAWIYGRTFVAERNVFKEVKLQSWVYRLQWQQEALNKLIEEAILEADEKGIKVGEELNRNGEIYVGKHPKLKVKLVDGSSLAVAVVLNSIPKGTSQLLFRGRPCKVALSIVSELCRKGIQVFTIRKDEYEKLKNALTAQDAKNLVFSEKGCNQKNWLPRRVMSAWRIAGIVHALEGWNVNECGDELFDVDKVWDAALRHGFQPQLTSA</sequence>